<accession>A0A1J1HS27</accession>
<feature type="region of interest" description="Disordered" evidence="1">
    <location>
        <begin position="1"/>
        <end position="20"/>
    </location>
</feature>
<dbReference type="EMBL" id="CVRI01000018">
    <property type="protein sequence ID" value="CRK90330.1"/>
    <property type="molecule type" value="Genomic_DNA"/>
</dbReference>
<evidence type="ECO:0000256" key="1">
    <source>
        <dbReference type="SAM" id="MobiDB-lite"/>
    </source>
</evidence>
<sequence>MKNHHQGTRVWNQSNSKQSRTQVNIIDKVTHICELTFKLFCVFCLSDLKVTLRVNDVGEACEMKEFLI</sequence>
<feature type="compositionally biased region" description="Polar residues" evidence="1">
    <location>
        <begin position="9"/>
        <end position="20"/>
    </location>
</feature>
<evidence type="ECO:0000313" key="2">
    <source>
        <dbReference type="EMBL" id="CRK90330.1"/>
    </source>
</evidence>
<keyword evidence="3" id="KW-1185">Reference proteome</keyword>
<evidence type="ECO:0000313" key="3">
    <source>
        <dbReference type="Proteomes" id="UP000183832"/>
    </source>
</evidence>
<proteinExistence type="predicted"/>
<organism evidence="2 3">
    <name type="scientific">Clunio marinus</name>
    <dbReference type="NCBI Taxonomy" id="568069"/>
    <lineage>
        <taxon>Eukaryota</taxon>
        <taxon>Metazoa</taxon>
        <taxon>Ecdysozoa</taxon>
        <taxon>Arthropoda</taxon>
        <taxon>Hexapoda</taxon>
        <taxon>Insecta</taxon>
        <taxon>Pterygota</taxon>
        <taxon>Neoptera</taxon>
        <taxon>Endopterygota</taxon>
        <taxon>Diptera</taxon>
        <taxon>Nematocera</taxon>
        <taxon>Chironomoidea</taxon>
        <taxon>Chironomidae</taxon>
        <taxon>Clunio</taxon>
    </lineage>
</organism>
<protein>
    <submittedName>
        <fullName evidence="2">CLUMA_CG004103, isoform A</fullName>
    </submittedName>
</protein>
<reference evidence="2 3" key="1">
    <citation type="submission" date="2015-04" db="EMBL/GenBank/DDBJ databases">
        <authorList>
            <person name="Syromyatnikov M.Y."/>
            <person name="Popov V.N."/>
        </authorList>
    </citation>
    <scope>NUCLEOTIDE SEQUENCE [LARGE SCALE GENOMIC DNA]</scope>
</reference>
<name>A0A1J1HS27_9DIPT</name>
<gene>
    <name evidence="2" type="ORF">CLUMA_CG004103</name>
</gene>
<dbReference type="AlphaFoldDB" id="A0A1J1HS27"/>
<dbReference type="Proteomes" id="UP000183832">
    <property type="component" value="Unassembled WGS sequence"/>
</dbReference>